<sequence>MTDAIDRAERMIADALPDGPDGPSGPALAAALRDSGLSAECLTLAHHPRDPLVLLDALQRVGGANLSAGRLFEGHVNAVKLLMLHGGPTAPVAQGALYGIWGADGPDPARIEGSVIRGQKLFASGADVLDHMIVTVRSDAGLHLLMFARDQLDGRLFPGEWDMSGMKATASGRCDLDGLAVAEAVTLGAPDAYLTEPHFHGGVWRYAAVQLGAMRRLTALTADQLRARGQQDAPLQAMRLHRMITACETARLWLAQAACRIERPAATAADAQTAILARLRTTDEAVALLANMDQALGAASFATAHPADRIRRDLGLYLRQAGPDALALSSVDRILADPDLHRRWIG</sequence>
<evidence type="ECO:0000256" key="4">
    <source>
        <dbReference type="ARBA" id="ARBA00023002"/>
    </source>
</evidence>
<comment type="caution">
    <text evidence="6">The sequence shown here is derived from an EMBL/GenBank/DDBJ whole genome shotgun (WGS) entry which is preliminary data.</text>
</comment>
<dbReference type="Pfam" id="PF00441">
    <property type="entry name" value="Acyl-CoA_dh_1"/>
    <property type="match status" value="1"/>
</dbReference>
<dbReference type="InterPro" id="IPR050741">
    <property type="entry name" value="Acyl-CoA_dehydrogenase"/>
</dbReference>
<dbReference type="InterPro" id="IPR009100">
    <property type="entry name" value="AcylCoA_DH/oxidase_NM_dom_sf"/>
</dbReference>
<evidence type="ECO:0000256" key="3">
    <source>
        <dbReference type="ARBA" id="ARBA00022827"/>
    </source>
</evidence>
<dbReference type="Gene3D" id="2.40.110.10">
    <property type="entry name" value="Butyryl-CoA Dehydrogenase, subunit A, domain 2"/>
    <property type="match status" value="1"/>
</dbReference>
<gene>
    <name evidence="6" type="ORF">FHD67_17765</name>
</gene>
<dbReference type="GO" id="GO:0003995">
    <property type="term" value="F:acyl-CoA dehydrogenase activity"/>
    <property type="evidence" value="ECO:0007669"/>
    <property type="project" value="TreeGrafter"/>
</dbReference>
<dbReference type="EMBL" id="VDDC01000044">
    <property type="protein sequence ID" value="TNH37908.1"/>
    <property type="molecule type" value="Genomic_DNA"/>
</dbReference>
<dbReference type="Gene3D" id="1.20.140.10">
    <property type="entry name" value="Butyryl-CoA Dehydrogenase, subunit A, domain 3"/>
    <property type="match status" value="1"/>
</dbReference>
<accession>A0A5C4R291</accession>
<dbReference type="SUPFAM" id="SSF56645">
    <property type="entry name" value="Acyl-CoA dehydrogenase NM domain-like"/>
    <property type="match status" value="1"/>
</dbReference>
<dbReference type="PANTHER" id="PTHR48083:SF37">
    <property type="entry name" value="DEHYDROGENASE, PUTATIVE-RELATED"/>
    <property type="match status" value="1"/>
</dbReference>
<proteinExistence type="inferred from homology"/>
<dbReference type="PANTHER" id="PTHR48083">
    <property type="entry name" value="MEDIUM-CHAIN SPECIFIC ACYL-COA DEHYDROGENASE, MITOCHONDRIAL-RELATED"/>
    <property type="match status" value="1"/>
</dbReference>
<dbReference type="RefSeq" id="WP_139599523.1">
    <property type="nucleotide sequence ID" value="NZ_VDDC01000044.1"/>
</dbReference>
<feature type="domain" description="Acyl-CoA dehydrogenase/oxidase C-terminal" evidence="5">
    <location>
        <begin position="205"/>
        <end position="332"/>
    </location>
</feature>
<dbReference type="InterPro" id="IPR046373">
    <property type="entry name" value="Acyl-CoA_Oxase/DH_mid-dom_sf"/>
</dbReference>
<evidence type="ECO:0000259" key="5">
    <source>
        <dbReference type="Pfam" id="PF00441"/>
    </source>
</evidence>
<keyword evidence="7" id="KW-1185">Reference proteome</keyword>
<evidence type="ECO:0000256" key="2">
    <source>
        <dbReference type="ARBA" id="ARBA00022630"/>
    </source>
</evidence>
<dbReference type="InterPro" id="IPR036250">
    <property type="entry name" value="AcylCo_DH-like_C"/>
</dbReference>
<comment type="similarity">
    <text evidence="1">Belongs to the acyl-CoA dehydrogenase family.</text>
</comment>
<keyword evidence="2" id="KW-0285">Flavoprotein</keyword>
<organism evidence="6 7">
    <name type="scientific">Paracoccus haeundaensis</name>
    <dbReference type="NCBI Taxonomy" id="225362"/>
    <lineage>
        <taxon>Bacteria</taxon>
        <taxon>Pseudomonadati</taxon>
        <taxon>Pseudomonadota</taxon>
        <taxon>Alphaproteobacteria</taxon>
        <taxon>Rhodobacterales</taxon>
        <taxon>Paracoccaceae</taxon>
        <taxon>Paracoccus</taxon>
    </lineage>
</organism>
<dbReference type="AlphaFoldDB" id="A0A5C4R291"/>
<keyword evidence="3" id="KW-0274">FAD</keyword>
<evidence type="ECO:0000256" key="1">
    <source>
        <dbReference type="ARBA" id="ARBA00009347"/>
    </source>
</evidence>
<dbReference type="GO" id="GO:0033539">
    <property type="term" value="P:fatty acid beta-oxidation using acyl-CoA dehydrogenase"/>
    <property type="evidence" value="ECO:0007669"/>
    <property type="project" value="TreeGrafter"/>
</dbReference>
<protein>
    <submittedName>
        <fullName evidence="6">Acyl-CoA dehydrogenase</fullName>
    </submittedName>
</protein>
<evidence type="ECO:0000313" key="6">
    <source>
        <dbReference type="EMBL" id="TNH37908.1"/>
    </source>
</evidence>
<dbReference type="InterPro" id="IPR009075">
    <property type="entry name" value="AcylCo_DH/oxidase_C"/>
</dbReference>
<dbReference type="GO" id="GO:0005737">
    <property type="term" value="C:cytoplasm"/>
    <property type="evidence" value="ECO:0007669"/>
    <property type="project" value="TreeGrafter"/>
</dbReference>
<evidence type="ECO:0000313" key="7">
    <source>
        <dbReference type="Proteomes" id="UP000304880"/>
    </source>
</evidence>
<dbReference type="Proteomes" id="UP000304880">
    <property type="component" value="Unassembled WGS sequence"/>
</dbReference>
<keyword evidence="4" id="KW-0560">Oxidoreductase</keyword>
<name>A0A5C4R291_9RHOB</name>
<dbReference type="SUPFAM" id="SSF47203">
    <property type="entry name" value="Acyl-CoA dehydrogenase C-terminal domain-like"/>
    <property type="match status" value="1"/>
</dbReference>
<reference evidence="6 7" key="1">
    <citation type="submission" date="2019-06" db="EMBL/GenBank/DDBJ databases">
        <authorList>
            <person name="Li J."/>
        </authorList>
    </citation>
    <scope>NUCLEOTIDE SEQUENCE [LARGE SCALE GENOMIC DNA]</scope>
    <source>
        <strain evidence="6 7">CGMCC 1.8012</strain>
    </source>
</reference>